<feature type="chain" id="PRO_5018304542" evidence="1">
    <location>
        <begin position="21"/>
        <end position="253"/>
    </location>
</feature>
<sequence>MNMKKIFLLLAAATFIVSCAAKKEIKEDQTLLNGTWELAGASFSKDLAKDFKEGLPTLTFENAENLSVYGYDGCNRINGKAVLKKNQEISFPPNFISTMMACNKVKSEDFKSGLTQVKSYDLKNNVLILKSDTGEMKFHKVTLNGNWYLDKIYVGKIKAADLYPYKKPFIKIDINQPVFSGNSACNAINGQLLMYQNTMKFNHITSTKMFCDGVNEKVFTNALEKVTHYKLDGTRLILLEKEKKIMELVQQYE</sequence>
<evidence type="ECO:0000256" key="1">
    <source>
        <dbReference type="SAM" id="SignalP"/>
    </source>
</evidence>
<evidence type="ECO:0000313" key="3">
    <source>
        <dbReference type="EMBL" id="RRA90846.1"/>
    </source>
</evidence>
<dbReference type="AlphaFoldDB" id="A0A3P1APH1"/>
<protein>
    <submittedName>
        <fullName evidence="3">META domain-containing protein</fullName>
    </submittedName>
</protein>
<dbReference type="InterPro" id="IPR053147">
    <property type="entry name" value="Hsp_HslJ-like"/>
</dbReference>
<organism evidence="3 4">
    <name type="scientific">Paenimyroides viscosum</name>
    <dbReference type="NCBI Taxonomy" id="2488729"/>
    <lineage>
        <taxon>Bacteria</taxon>
        <taxon>Pseudomonadati</taxon>
        <taxon>Bacteroidota</taxon>
        <taxon>Flavobacteriia</taxon>
        <taxon>Flavobacteriales</taxon>
        <taxon>Flavobacteriaceae</taxon>
        <taxon>Paenimyroides</taxon>
    </lineage>
</organism>
<dbReference type="PROSITE" id="PS51257">
    <property type="entry name" value="PROKAR_LIPOPROTEIN"/>
    <property type="match status" value="1"/>
</dbReference>
<evidence type="ECO:0000259" key="2">
    <source>
        <dbReference type="Pfam" id="PF03724"/>
    </source>
</evidence>
<feature type="domain" description="DUF306" evidence="2">
    <location>
        <begin position="144"/>
        <end position="246"/>
    </location>
</feature>
<dbReference type="InterPro" id="IPR005184">
    <property type="entry name" value="DUF306_Meta_HslJ"/>
</dbReference>
<feature type="signal peptide" evidence="1">
    <location>
        <begin position="1"/>
        <end position="20"/>
    </location>
</feature>
<keyword evidence="4" id="KW-1185">Reference proteome</keyword>
<dbReference type="PANTHER" id="PTHR35535">
    <property type="entry name" value="HEAT SHOCK PROTEIN HSLJ"/>
    <property type="match status" value="1"/>
</dbReference>
<dbReference type="Gene3D" id="2.40.128.270">
    <property type="match status" value="2"/>
</dbReference>
<dbReference type="PANTHER" id="PTHR35535:SF1">
    <property type="entry name" value="HEAT SHOCK PROTEIN HSLJ"/>
    <property type="match status" value="1"/>
</dbReference>
<name>A0A3P1APH1_9FLAO</name>
<keyword evidence="1" id="KW-0732">Signal</keyword>
<proteinExistence type="predicted"/>
<evidence type="ECO:0000313" key="4">
    <source>
        <dbReference type="Proteomes" id="UP000268372"/>
    </source>
</evidence>
<dbReference type="EMBL" id="RQTJ01000039">
    <property type="protein sequence ID" value="RRA90846.1"/>
    <property type="molecule type" value="Genomic_DNA"/>
</dbReference>
<feature type="domain" description="DUF306" evidence="2">
    <location>
        <begin position="29"/>
        <end position="135"/>
    </location>
</feature>
<dbReference type="InterPro" id="IPR038670">
    <property type="entry name" value="HslJ-like_sf"/>
</dbReference>
<comment type="caution">
    <text evidence="3">The sequence shown here is derived from an EMBL/GenBank/DDBJ whole genome shotgun (WGS) entry which is preliminary data.</text>
</comment>
<accession>A0A3P1APH1</accession>
<dbReference type="Proteomes" id="UP000268372">
    <property type="component" value="Unassembled WGS sequence"/>
</dbReference>
<reference evidence="3 4" key="1">
    <citation type="submission" date="2018-11" db="EMBL/GenBank/DDBJ databases">
        <title>Flavobacterium sp. nov., YIM 102796 draft genome.</title>
        <authorList>
            <person name="Li G."/>
            <person name="Jiang Y."/>
        </authorList>
    </citation>
    <scope>NUCLEOTIDE SEQUENCE [LARGE SCALE GENOMIC DNA]</scope>
    <source>
        <strain evidence="3 4">YIM 102796</strain>
    </source>
</reference>
<dbReference type="Pfam" id="PF03724">
    <property type="entry name" value="META"/>
    <property type="match status" value="2"/>
</dbReference>
<gene>
    <name evidence="3" type="ORF">EG242_13155</name>
</gene>